<dbReference type="PANTHER" id="PTHR44196:SF1">
    <property type="entry name" value="DEHYDROGENASE_REDUCTASE SDR FAMILY MEMBER 7B"/>
    <property type="match status" value="1"/>
</dbReference>
<evidence type="ECO:0000256" key="1">
    <source>
        <dbReference type="ARBA" id="ARBA00006484"/>
    </source>
</evidence>
<dbReference type="GO" id="GO:0016491">
    <property type="term" value="F:oxidoreductase activity"/>
    <property type="evidence" value="ECO:0007669"/>
    <property type="project" value="UniProtKB-KW"/>
</dbReference>
<dbReference type="Gene3D" id="3.40.50.720">
    <property type="entry name" value="NAD(P)-binding Rossmann-like Domain"/>
    <property type="match status" value="1"/>
</dbReference>
<reference evidence="3" key="1">
    <citation type="submission" date="2023-07" db="EMBL/GenBank/DDBJ databases">
        <title>Genome content predicts the carbon catabolic preferences of heterotrophic bacteria.</title>
        <authorList>
            <person name="Gralka M."/>
        </authorList>
    </citation>
    <scope>NUCLEOTIDE SEQUENCE</scope>
    <source>
        <strain evidence="3">C2R13</strain>
    </source>
</reference>
<sequence length="274" mass="29235">MASHGSSTTSTTASATAKARKRIWLTGASSGIGEGLARRLLADGHRVALSARSADKLEAIAADAEQGPGEALVVTLDLTDREAIRAAASQIEARFGGLDLALLNAGTCEYLDAREFEADLVHRVFATNFQAAVDVIESALPLLRMAAADGGERPQLAAVSSASAYLPLPRAEAYGASKAAVSYFLESLRLDLDNQGIDVSVIHPGFVKTPLTERNDFPMPMQVTVEQAVEAIVAGLARHRLDIHFPRRFTLLVKLLGILPAPLRRSIGLRMTRD</sequence>
<dbReference type="RefSeq" id="WP_303594124.1">
    <property type="nucleotide sequence ID" value="NZ_JAUORK010000012.1"/>
</dbReference>
<evidence type="ECO:0000313" key="4">
    <source>
        <dbReference type="Proteomes" id="UP001170481"/>
    </source>
</evidence>
<dbReference type="PANTHER" id="PTHR44196">
    <property type="entry name" value="DEHYDROGENASE/REDUCTASE SDR FAMILY MEMBER 7B"/>
    <property type="match status" value="1"/>
</dbReference>
<comment type="similarity">
    <text evidence="1">Belongs to the short-chain dehydrogenases/reductases (SDR) family.</text>
</comment>
<dbReference type="PROSITE" id="PS00061">
    <property type="entry name" value="ADH_SHORT"/>
    <property type="match status" value="1"/>
</dbReference>
<name>A0AAP4TY58_9GAMM</name>
<accession>A0AAP4TY58</accession>
<dbReference type="Pfam" id="PF00106">
    <property type="entry name" value="adh_short"/>
    <property type="match status" value="1"/>
</dbReference>
<evidence type="ECO:0000256" key="2">
    <source>
        <dbReference type="ARBA" id="ARBA00023002"/>
    </source>
</evidence>
<dbReference type="SUPFAM" id="SSF51735">
    <property type="entry name" value="NAD(P)-binding Rossmann-fold domains"/>
    <property type="match status" value="1"/>
</dbReference>
<dbReference type="Proteomes" id="UP001170481">
    <property type="component" value="Unassembled WGS sequence"/>
</dbReference>
<keyword evidence="2" id="KW-0560">Oxidoreductase</keyword>
<protein>
    <submittedName>
        <fullName evidence="3">SDR family NAD(P)-dependent oxidoreductase</fullName>
    </submittedName>
</protein>
<gene>
    <name evidence="3" type="ORF">Q4535_10395</name>
</gene>
<evidence type="ECO:0000313" key="3">
    <source>
        <dbReference type="EMBL" id="MDO6672525.1"/>
    </source>
</evidence>
<dbReference type="EMBL" id="JAUORK010000012">
    <property type="protein sequence ID" value="MDO6672525.1"/>
    <property type="molecule type" value="Genomic_DNA"/>
</dbReference>
<dbReference type="InterPro" id="IPR020904">
    <property type="entry name" value="Sc_DH/Rdtase_CS"/>
</dbReference>
<dbReference type="InterPro" id="IPR036291">
    <property type="entry name" value="NAD(P)-bd_dom_sf"/>
</dbReference>
<dbReference type="PRINTS" id="PR00081">
    <property type="entry name" value="GDHRDH"/>
</dbReference>
<dbReference type="InterPro" id="IPR002347">
    <property type="entry name" value="SDR_fam"/>
</dbReference>
<organism evidence="3 4">
    <name type="scientific">Cobetia amphilecti</name>
    <dbReference type="NCBI Taxonomy" id="1055104"/>
    <lineage>
        <taxon>Bacteria</taxon>
        <taxon>Pseudomonadati</taxon>
        <taxon>Pseudomonadota</taxon>
        <taxon>Gammaproteobacteria</taxon>
        <taxon>Oceanospirillales</taxon>
        <taxon>Halomonadaceae</taxon>
        <taxon>Cobetia</taxon>
    </lineage>
</organism>
<proteinExistence type="inferred from homology"/>
<dbReference type="AlphaFoldDB" id="A0AAP4TY58"/>
<dbReference type="GO" id="GO:0016020">
    <property type="term" value="C:membrane"/>
    <property type="evidence" value="ECO:0007669"/>
    <property type="project" value="TreeGrafter"/>
</dbReference>
<comment type="caution">
    <text evidence="3">The sequence shown here is derived from an EMBL/GenBank/DDBJ whole genome shotgun (WGS) entry which is preliminary data.</text>
</comment>